<comment type="caution">
    <text evidence="1">The sequence shown here is derived from an EMBL/GenBank/DDBJ whole genome shotgun (WGS) entry which is preliminary data.</text>
</comment>
<keyword evidence="2" id="KW-1185">Reference proteome</keyword>
<dbReference type="AlphaFoldDB" id="A0AAE0ZNX6"/>
<dbReference type="Proteomes" id="UP001283361">
    <property type="component" value="Unassembled WGS sequence"/>
</dbReference>
<organism evidence="1 2">
    <name type="scientific">Elysia crispata</name>
    <name type="common">lettuce slug</name>
    <dbReference type="NCBI Taxonomy" id="231223"/>
    <lineage>
        <taxon>Eukaryota</taxon>
        <taxon>Metazoa</taxon>
        <taxon>Spiralia</taxon>
        <taxon>Lophotrochozoa</taxon>
        <taxon>Mollusca</taxon>
        <taxon>Gastropoda</taxon>
        <taxon>Heterobranchia</taxon>
        <taxon>Euthyneura</taxon>
        <taxon>Panpulmonata</taxon>
        <taxon>Sacoglossa</taxon>
        <taxon>Placobranchoidea</taxon>
        <taxon>Plakobranchidae</taxon>
        <taxon>Elysia</taxon>
    </lineage>
</organism>
<evidence type="ECO:0000313" key="2">
    <source>
        <dbReference type="Proteomes" id="UP001283361"/>
    </source>
</evidence>
<evidence type="ECO:0000313" key="1">
    <source>
        <dbReference type="EMBL" id="KAK3772672.1"/>
    </source>
</evidence>
<dbReference type="EMBL" id="JAWDGP010003608">
    <property type="protein sequence ID" value="KAK3772672.1"/>
    <property type="molecule type" value="Genomic_DNA"/>
</dbReference>
<name>A0AAE0ZNX6_9GAST</name>
<gene>
    <name evidence="1" type="ORF">RRG08_016083</name>
</gene>
<accession>A0AAE0ZNX6</accession>
<reference evidence="1" key="1">
    <citation type="journal article" date="2023" name="G3 (Bethesda)">
        <title>A reference genome for the long-term kleptoplast-retaining sea slug Elysia crispata morphotype clarki.</title>
        <authorList>
            <person name="Eastman K.E."/>
            <person name="Pendleton A.L."/>
            <person name="Shaikh M.A."/>
            <person name="Suttiyut T."/>
            <person name="Ogas R."/>
            <person name="Tomko P."/>
            <person name="Gavelis G."/>
            <person name="Widhalm J.R."/>
            <person name="Wisecaver J.H."/>
        </authorList>
    </citation>
    <scope>NUCLEOTIDE SEQUENCE</scope>
    <source>
        <strain evidence="1">ECLA1</strain>
    </source>
</reference>
<sequence>MAPQATQTWPATLFPTSVLSRKGERETFVPCVTTRSRWPAAGIYSGPYTLCVVILPVLQTMCCDPSCATTSASGSYLCYKQYVVILPVLQKMCCDPTCGTTSVL</sequence>
<proteinExistence type="predicted"/>
<protein>
    <submittedName>
        <fullName evidence="1">Uncharacterized protein</fullName>
    </submittedName>
</protein>